<dbReference type="SUPFAM" id="SSF81330">
    <property type="entry name" value="Gated mechanosensitive channel"/>
    <property type="match status" value="1"/>
</dbReference>
<evidence type="ECO:0000256" key="6">
    <source>
        <dbReference type="ARBA" id="ARBA00022989"/>
    </source>
</evidence>
<evidence type="ECO:0000256" key="4">
    <source>
        <dbReference type="ARBA" id="ARBA00022475"/>
    </source>
</evidence>
<dbReference type="AlphaFoldDB" id="A0A146G4F3"/>
<dbReference type="STRING" id="690879.TSACC_260"/>
<keyword evidence="9 10" id="KW-0407">Ion channel</keyword>
<keyword evidence="5 10" id="KW-0812">Transmembrane</keyword>
<evidence type="ECO:0000256" key="7">
    <source>
        <dbReference type="ARBA" id="ARBA00023065"/>
    </source>
</evidence>
<dbReference type="NCBIfam" id="NF010557">
    <property type="entry name" value="PRK13952.1"/>
    <property type="match status" value="1"/>
</dbReference>
<dbReference type="PRINTS" id="PR01264">
    <property type="entry name" value="MECHCHANNEL"/>
</dbReference>
<organism evidence="11 12">
    <name type="scientific">Terrimicrobium sacchariphilum</name>
    <dbReference type="NCBI Taxonomy" id="690879"/>
    <lineage>
        <taxon>Bacteria</taxon>
        <taxon>Pseudomonadati</taxon>
        <taxon>Verrucomicrobiota</taxon>
        <taxon>Terrimicrobiia</taxon>
        <taxon>Terrimicrobiales</taxon>
        <taxon>Terrimicrobiaceae</taxon>
        <taxon>Terrimicrobium</taxon>
    </lineage>
</organism>
<proteinExistence type="inferred from homology"/>
<dbReference type="GO" id="GO:0008381">
    <property type="term" value="F:mechanosensitive monoatomic ion channel activity"/>
    <property type="evidence" value="ECO:0007669"/>
    <property type="project" value="UniProtKB-UniRule"/>
</dbReference>
<dbReference type="PANTHER" id="PTHR30266:SF2">
    <property type="entry name" value="LARGE-CONDUCTANCE MECHANOSENSITIVE CHANNEL"/>
    <property type="match status" value="1"/>
</dbReference>
<feature type="transmembrane region" description="Helical" evidence="10">
    <location>
        <begin position="16"/>
        <end position="38"/>
    </location>
</feature>
<evidence type="ECO:0000313" key="12">
    <source>
        <dbReference type="Proteomes" id="UP000076023"/>
    </source>
</evidence>
<dbReference type="Gene3D" id="1.10.1200.120">
    <property type="entry name" value="Large-conductance mechanosensitive channel, MscL, domain 1"/>
    <property type="match status" value="1"/>
</dbReference>
<feature type="transmembrane region" description="Helical" evidence="10">
    <location>
        <begin position="79"/>
        <end position="103"/>
    </location>
</feature>
<dbReference type="InParanoid" id="A0A146G4F3"/>
<dbReference type="OrthoDB" id="9810350at2"/>
<accession>A0A146G4F3</accession>
<comment type="caution">
    <text evidence="11">The sequence shown here is derived from an EMBL/GenBank/DDBJ whole genome shotgun (WGS) entry which is preliminary data.</text>
</comment>
<evidence type="ECO:0000256" key="9">
    <source>
        <dbReference type="ARBA" id="ARBA00023303"/>
    </source>
</evidence>
<evidence type="ECO:0000313" key="11">
    <source>
        <dbReference type="EMBL" id="GAT31666.1"/>
    </source>
</evidence>
<dbReference type="PANTHER" id="PTHR30266">
    <property type="entry name" value="MECHANOSENSITIVE CHANNEL MSCL"/>
    <property type="match status" value="1"/>
</dbReference>
<dbReference type="InterPro" id="IPR036019">
    <property type="entry name" value="MscL_channel"/>
</dbReference>
<keyword evidence="7 10" id="KW-0406">Ion transport</keyword>
<dbReference type="Proteomes" id="UP000076023">
    <property type="component" value="Unassembled WGS sequence"/>
</dbReference>
<protein>
    <recommendedName>
        <fullName evidence="10">Large-conductance mechanosensitive channel</fullName>
    </recommendedName>
</protein>
<keyword evidence="4 10" id="KW-1003">Cell membrane</keyword>
<gene>
    <name evidence="10" type="primary">mscL</name>
    <name evidence="11" type="ORF">TSACC_260</name>
</gene>
<dbReference type="RefSeq" id="WP_075077558.1">
    <property type="nucleotide sequence ID" value="NZ_BDCO01000002.1"/>
</dbReference>
<dbReference type="HAMAP" id="MF_00115">
    <property type="entry name" value="MscL"/>
    <property type="match status" value="1"/>
</dbReference>
<evidence type="ECO:0000256" key="2">
    <source>
        <dbReference type="ARBA" id="ARBA00007254"/>
    </source>
</evidence>
<evidence type="ECO:0000256" key="3">
    <source>
        <dbReference type="ARBA" id="ARBA00022448"/>
    </source>
</evidence>
<keyword evidence="3 10" id="KW-0813">Transport</keyword>
<reference evidence="12" key="1">
    <citation type="journal article" date="2017" name="Genome Announc.">
        <title>Draft Genome Sequence of Terrimicrobium sacchariphilum NM-5T, a Facultative Anaerobic Soil Bacterium of the Class Spartobacteria.</title>
        <authorList>
            <person name="Qiu Y.L."/>
            <person name="Tourlousse D.M."/>
            <person name="Matsuura N."/>
            <person name="Ohashi A."/>
            <person name="Sekiguchi Y."/>
        </authorList>
    </citation>
    <scope>NUCLEOTIDE SEQUENCE [LARGE SCALE GENOMIC DNA]</scope>
    <source>
        <strain evidence="12">NM-5</strain>
    </source>
</reference>
<evidence type="ECO:0000256" key="10">
    <source>
        <dbReference type="HAMAP-Rule" id="MF_00115"/>
    </source>
</evidence>
<dbReference type="GO" id="GO:0005886">
    <property type="term" value="C:plasma membrane"/>
    <property type="evidence" value="ECO:0007669"/>
    <property type="project" value="UniProtKB-SubCell"/>
</dbReference>
<dbReference type="EMBL" id="BDCO01000002">
    <property type="protein sequence ID" value="GAT31666.1"/>
    <property type="molecule type" value="Genomic_DNA"/>
</dbReference>
<dbReference type="InterPro" id="IPR037673">
    <property type="entry name" value="MSC/AndL"/>
</dbReference>
<dbReference type="InterPro" id="IPR019823">
    <property type="entry name" value="Mechanosensitive_channel_CS"/>
</dbReference>
<dbReference type="PROSITE" id="PS01327">
    <property type="entry name" value="MSCL"/>
    <property type="match status" value="1"/>
</dbReference>
<sequence>MAIFQEFRKFIARGNVVDLAVGVIIGAAFGKIVSSLVADIIMPPIGLLLKGVQFTDLLISLNGKTYATLLEAQNEGAPVIAYGSFINACIQFVIVAACVFAIVKVLNTVYKQEQKAAGPTKTETLLEEIRDLLKK</sequence>
<comment type="subunit">
    <text evidence="10">Homopentamer.</text>
</comment>
<comment type="similarity">
    <text evidence="2 10">Belongs to the MscL family.</text>
</comment>
<name>A0A146G4F3_TERSA</name>
<keyword evidence="8 10" id="KW-0472">Membrane</keyword>
<evidence type="ECO:0000256" key="8">
    <source>
        <dbReference type="ARBA" id="ARBA00023136"/>
    </source>
</evidence>
<evidence type="ECO:0000256" key="1">
    <source>
        <dbReference type="ARBA" id="ARBA00004651"/>
    </source>
</evidence>
<keyword evidence="12" id="KW-1185">Reference proteome</keyword>
<keyword evidence="6 10" id="KW-1133">Transmembrane helix</keyword>
<comment type="function">
    <text evidence="10">Channel that opens in response to stretch forces in the membrane lipid bilayer. May participate in the regulation of osmotic pressure changes within the cell.</text>
</comment>
<comment type="subcellular location">
    <subcellularLocation>
        <location evidence="1 10">Cell membrane</location>
        <topology evidence="1 10">Multi-pass membrane protein</topology>
    </subcellularLocation>
</comment>
<dbReference type="InterPro" id="IPR001185">
    <property type="entry name" value="MS_channel"/>
</dbReference>
<dbReference type="FunCoup" id="A0A146G4F3">
    <property type="interactions" value="309"/>
</dbReference>
<dbReference type="NCBIfam" id="TIGR00220">
    <property type="entry name" value="mscL"/>
    <property type="match status" value="1"/>
</dbReference>
<dbReference type="NCBIfam" id="NF001843">
    <property type="entry name" value="PRK00567.1-4"/>
    <property type="match status" value="1"/>
</dbReference>
<evidence type="ECO:0000256" key="5">
    <source>
        <dbReference type="ARBA" id="ARBA00022692"/>
    </source>
</evidence>
<dbReference type="Pfam" id="PF01741">
    <property type="entry name" value="MscL"/>
    <property type="match status" value="1"/>
</dbReference>